<dbReference type="PROSITE" id="PS51109">
    <property type="entry name" value="G5"/>
    <property type="match status" value="1"/>
</dbReference>
<dbReference type="Proteomes" id="UP000234748">
    <property type="component" value="Unassembled WGS sequence"/>
</dbReference>
<evidence type="ECO:0000259" key="2">
    <source>
        <dbReference type="PROSITE" id="PS51109"/>
    </source>
</evidence>
<name>A0A2N5M598_9BACI</name>
<evidence type="ECO:0000313" key="5">
    <source>
        <dbReference type="Proteomes" id="UP000234748"/>
    </source>
</evidence>
<dbReference type="SUPFAM" id="SSF51261">
    <property type="entry name" value="Duplicated hybrid motif"/>
    <property type="match status" value="1"/>
</dbReference>
<sequence length="466" mass="51277">MFNFNPYISEALLKRALFIVIILSFVSLHAAAVFGQILPMEYKVYYKGKHIGTVSDSGAVHKIINEKLKRAQKEYPDYSFTLKKDVSVVPEQVLIPETENKKVISHLKELPVAAKSYAIEVDGKEVAFLPEKKEASNTVKALTDQYLTEPEKEAVEKGKADGNIKINDIRLSEEVSITKSAVQPSRILSSKEALNVLNNGSEKEKIYQVKHDEKINTFASEYGIDTTKLVQLNPALKEKTKLEKGETVKVKEEKPFVDVMINKEVIENQTIPSAKKVITNTSLPKGQTRIKQEGKDGKKVIHSVVSVENGVEVKKNIKSQEVVAEPVATIVEKGTKMIPSQGTGTFEWPAVGGIITSKLGYRWGKLHKGIDIAGPSDPTIKASDNGVVIFAGMSNGYGNKVIIDHKNGYQTLYGHLNSISVHEGDIVSAGSKIGIMGSTGDSTGVHLHFEVYKNGKLQNPLNYIHQ</sequence>
<evidence type="ECO:0000256" key="1">
    <source>
        <dbReference type="ARBA" id="ARBA00022729"/>
    </source>
</evidence>
<evidence type="ECO:0000313" key="4">
    <source>
        <dbReference type="EMBL" id="PLT29527.1"/>
    </source>
</evidence>
<dbReference type="Gene3D" id="2.70.70.10">
    <property type="entry name" value="Glucose Permease (Domain IIA)"/>
    <property type="match status" value="1"/>
</dbReference>
<dbReference type="InterPro" id="IPR011055">
    <property type="entry name" value="Dup_hybrid_motif"/>
</dbReference>
<comment type="caution">
    <text evidence="4">The sequence shown here is derived from an EMBL/GenBank/DDBJ whole genome shotgun (WGS) entry which is preliminary data.</text>
</comment>
<keyword evidence="1" id="KW-0732">Signal</keyword>
<organism evidence="4 5">
    <name type="scientific">Peribacillus deserti</name>
    <dbReference type="NCBI Taxonomy" id="673318"/>
    <lineage>
        <taxon>Bacteria</taxon>
        <taxon>Bacillati</taxon>
        <taxon>Bacillota</taxon>
        <taxon>Bacilli</taxon>
        <taxon>Bacillales</taxon>
        <taxon>Bacillaceae</taxon>
        <taxon>Peribacillus</taxon>
    </lineage>
</organism>
<dbReference type="EMBL" id="PGUY01000038">
    <property type="protein sequence ID" value="PLT29527.1"/>
    <property type="molecule type" value="Genomic_DNA"/>
</dbReference>
<accession>A0A2N5M598</accession>
<feature type="domain" description="G5" evidence="2">
    <location>
        <begin position="257"/>
        <end position="337"/>
    </location>
</feature>
<dbReference type="Pfam" id="PF01551">
    <property type="entry name" value="Peptidase_M23"/>
    <property type="match status" value="1"/>
</dbReference>
<dbReference type="PANTHER" id="PTHR21666:SF270">
    <property type="entry name" value="MUREIN HYDROLASE ACTIVATOR ENVC"/>
    <property type="match status" value="1"/>
</dbReference>
<evidence type="ECO:0000259" key="3">
    <source>
        <dbReference type="PROSITE" id="PS51782"/>
    </source>
</evidence>
<dbReference type="InterPro" id="IPR011098">
    <property type="entry name" value="G5_dom"/>
</dbReference>
<dbReference type="PROSITE" id="PS51782">
    <property type="entry name" value="LYSM"/>
    <property type="match status" value="1"/>
</dbReference>
<gene>
    <name evidence="4" type="ORF">CUU66_12445</name>
</gene>
<dbReference type="InterPro" id="IPR018392">
    <property type="entry name" value="LysM"/>
</dbReference>
<dbReference type="AlphaFoldDB" id="A0A2N5M598"/>
<dbReference type="OrthoDB" id="9805070at2"/>
<reference evidence="4 5" key="1">
    <citation type="submission" date="2017-11" db="EMBL/GenBank/DDBJ databases">
        <title>Comparitive Functional Genomics of Dry Heat Resistant strains isolated from the Viking Spacecraft.</title>
        <authorList>
            <person name="Seuylemezian A."/>
            <person name="Cooper K."/>
            <person name="Vaishampayan P."/>
        </authorList>
    </citation>
    <scope>NUCLEOTIDE SEQUENCE [LARGE SCALE GENOMIC DNA]</scope>
    <source>
        <strain evidence="4 5">V1-29</strain>
    </source>
</reference>
<feature type="domain" description="LysM" evidence="3">
    <location>
        <begin position="205"/>
        <end position="250"/>
    </location>
</feature>
<protein>
    <submittedName>
        <fullName evidence="4">Peptidase M23</fullName>
    </submittedName>
</protein>
<dbReference type="InterPro" id="IPR016047">
    <property type="entry name" value="M23ase_b-sheet_dom"/>
</dbReference>
<dbReference type="InterPro" id="IPR050570">
    <property type="entry name" value="Cell_wall_metabolism_enzyme"/>
</dbReference>
<dbReference type="Pfam" id="PF07501">
    <property type="entry name" value="G5"/>
    <property type="match status" value="1"/>
</dbReference>
<dbReference type="SMART" id="SM01208">
    <property type="entry name" value="G5"/>
    <property type="match status" value="1"/>
</dbReference>
<dbReference type="Gene3D" id="2.20.230.10">
    <property type="entry name" value="Resuscitation-promoting factor rpfb"/>
    <property type="match status" value="1"/>
</dbReference>
<dbReference type="CDD" id="cd12797">
    <property type="entry name" value="M23_peptidase"/>
    <property type="match status" value="1"/>
</dbReference>
<proteinExistence type="predicted"/>
<dbReference type="PANTHER" id="PTHR21666">
    <property type="entry name" value="PEPTIDASE-RELATED"/>
    <property type="match status" value="1"/>
</dbReference>
<dbReference type="GO" id="GO:0004222">
    <property type="term" value="F:metalloendopeptidase activity"/>
    <property type="evidence" value="ECO:0007669"/>
    <property type="project" value="TreeGrafter"/>
</dbReference>
<keyword evidence="5" id="KW-1185">Reference proteome</keyword>
<dbReference type="RefSeq" id="WP_101642618.1">
    <property type="nucleotide sequence ID" value="NZ_PGUY01000038.1"/>
</dbReference>